<feature type="signal peptide" evidence="13">
    <location>
        <begin position="1"/>
        <end position="22"/>
    </location>
</feature>
<dbReference type="InterPro" id="IPR039426">
    <property type="entry name" value="TonB-dep_rcpt-like"/>
</dbReference>
<keyword evidence="4" id="KW-0410">Iron transport</keyword>
<evidence type="ECO:0000313" key="17">
    <source>
        <dbReference type="Proteomes" id="UP000003704"/>
    </source>
</evidence>
<keyword evidence="17" id="KW-1185">Reference proteome</keyword>
<feature type="domain" description="TonB-dependent receptor-like beta-barrel" evidence="14">
    <location>
        <begin position="253"/>
        <end position="731"/>
    </location>
</feature>
<keyword evidence="10 11" id="KW-0998">Cell outer membrane</keyword>
<evidence type="ECO:0000256" key="13">
    <source>
        <dbReference type="SAM" id="SignalP"/>
    </source>
</evidence>
<keyword evidence="13" id="KW-0732">Signal</keyword>
<dbReference type="InterPro" id="IPR036942">
    <property type="entry name" value="Beta-barrel_TonB_sf"/>
</dbReference>
<dbReference type="GO" id="GO:0006826">
    <property type="term" value="P:iron ion transport"/>
    <property type="evidence" value="ECO:0007669"/>
    <property type="project" value="UniProtKB-KW"/>
</dbReference>
<feature type="chain" id="PRO_5003712846" description="TonB-dependent receptor" evidence="13">
    <location>
        <begin position="23"/>
        <end position="789"/>
    </location>
</feature>
<dbReference type="STRING" id="1172194.WQQ_42670"/>
<keyword evidence="3 11" id="KW-1134">Transmembrane beta strand</keyword>
<dbReference type="PANTHER" id="PTHR32552">
    <property type="entry name" value="FERRICHROME IRON RECEPTOR-RELATED"/>
    <property type="match status" value="1"/>
</dbReference>
<evidence type="ECO:0000256" key="5">
    <source>
        <dbReference type="ARBA" id="ARBA00022692"/>
    </source>
</evidence>
<gene>
    <name evidence="16" type="ORF">WQQ_42670</name>
</gene>
<evidence type="ECO:0000256" key="3">
    <source>
        <dbReference type="ARBA" id="ARBA00022452"/>
    </source>
</evidence>
<dbReference type="Pfam" id="PF00593">
    <property type="entry name" value="TonB_dep_Rec_b-barrel"/>
    <property type="match status" value="1"/>
</dbReference>
<protein>
    <recommendedName>
        <fullName evidence="18">TonB-dependent receptor</fullName>
    </recommendedName>
</protein>
<dbReference type="GO" id="GO:0009279">
    <property type="term" value="C:cell outer membrane"/>
    <property type="evidence" value="ECO:0007669"/>
    <property type="project" value="UniProtKB-SubCell"/>
</dbReference>
<keyword evidence="8 12" id="KW-0798">TonB box</keyword>
<keyword evidence="2 11" id="KW-0813">Transport</keyword>
<keyword evidence="7" id="KW-0406">Ion transport</keyword>
<evidence type="ECO:0000256" key="1">
    <source>
        <dbReference type="ARBA" id="ARBA00004571"/>
    </source>
</evidence>
<dbReference type="RefSeq" id="WP_007187202.1">
    <property type="nucleotide sequence ID" value="NZ_AKGD01000004.1"/>
</dbReference>
<organism evidence="16 17">
    <name type="scientific">Hydrocarboniphaga effusa AP103</name>
    <dbReference type="NCBI Taxonomy" id="1172194"/>
    <lineage>
        <taxon>Bacteria</taxon>
        <taxon>Pseudomonadati</taxon>
        <taxon>Pseudomonadota</taxon>
        <taxon>Gammaproteobacteria</taxon>
        <taxon>Nevskiales</taxon>
        <taxon>Nevskiaceae</taxon>
        <taxon>Hydrocarboniphaga</taxon>
    </lineage>
</organism>
<evidence type="ECO:0000256" key="2">
    <source>
        <dbReference type="ARBA" id="ARBA00022448"/>
    </source>
</evidence>
<evidence type="ECO:0008006" key="18">
    <source>
        <dbReference type="Google" id="ProtNLM"/>
    </source>
</evidence>
<sequence>MNHSSRAMMMSLLAMICLTAAAQDDASQAAPGVDEGGIAEVVVTAQRREEKLQDVPLAVTAFSSEQIESRGIQSVDDLSALAPGLQISRTPSNTTISQIAIRGVTQINPAIYWDPAVGIYVDGVYIGKAQGSIFDVVDLAQVEVLRGPQGTLYGRNTLAGAISLRTRAPSGQFSGSASLEYGNYNALVQKASVDLPQWGIARISIGVRSERRDGWVDTARTSSVDELNNRHNDAVRIAADFDFTENWTGEYRFDRSNVNQSNNYNQLYRLRPTGLFDPGFGPLADLYPVLASYASTRRQDEADIDAPTFEQARIMGHSFTLSWDLSEQITLKSITGYRRLEWNDSIDIDGSPLAFVFTQRFTDYDQLSQDLQLLGSGERLNYVAGVYYFGDEGDTYNPQQLIFGGANYDSRYGTKTSAWAAYGQIDYRLTEQLTAAIGARYTREKKDLTRSFGVSGSTSDPFFYFIPEGTRASGDFEATTPMASLAWRAAQGINLYARYAEGFKSGGFNGEYSNTAPPADRPNINIEETQTPFKPEKQRSFEIGAKSTWLDGKALFNLALFHNTLEDMQTSTFVGGETSAAGSVIRNAGEATVQGAEIEAVFVPVKGTQLRLSYAYLDAEYDEFTDLVRNPDDATPDDASDAGSFVAGNAADNRAFVHAPKHTFNALLDSVLHRAAWGTLRGVVDYAYTGAFFTYPYQLDGPGSTQYNPANQVAADTRVKAYGLLNLRLALADIRVGSGGSAELALWMRNVTDEDAATNYIDFGPSFGSLTVANFVEPRTFGITGTVRW</sequence>
<dbReference type="SUPFAM" id="SSF56935">
    <property type="entry name" value="Porins"/>
    <property type="match status" value="1"/>
</dbReference>
<dbReference type="PATRIC" id="fig|1172194.4.peg.4134"/>
<dbReference type="AlphaFoldDB" id="I7Z856"/>
<keyword evidence="5 11" id="KW-0812">Transmembrane</keyword>
<comment type="subcellular location">
    <subcellularLocation>
        <location evidence="1 11">Cell outer membrane</location>
        <topology evidence="1 11">Multi-pass membrane protein</topology>
    </subcellularLocation>
</comment>
<reference evidence="16 17" key="1">
    <citation type="journal article" date="2012" name="J. Bacteriol.">
        <title>Genome Sequence of n-Alkane-Degrading Hydrocarboniphaga effusa Strain AP103T (ATCC BAA-332T).</title>
        <authorList>
            <person name="Chang H.K."/>
            <person name="Zylstra G.J."/>
            <person name="Chae J.C."/>
        </authorList>
    </citation>
    <scope>NUCLEOTIDE SEQUENCE [LARGE SCALE GENOMIC DNA]</scope>
    <source>
        <strain evidence="16 17">AP103</strain>
    </source>
</reference>
<evidence type="ECO:0000256" key="10">
    <source>
        <dbReference type="ARBA" id="ARBA00023237"/>
    </source>
</evidence>
<feature type="domain" description="TonB-dependent receptor plug" evidence="15">
    <location>
        <begin position="52"/>
        <end position="161"/>
    </location>
</feature>
<evidence type="ECO:0000256" key="9">
    <source>
        <dbReference type="ARBA" id="ARBA00023136"/>
    </source>
</evidence>
<dbReference type="Gene3D" id="2.40.170.20">
    <property type="entry name" value="TonB-dependent receptor, beta-barrel domain"/>
    <property type="match status" value="1"/>
</dbReference>
<dbReference type="OrthoDB" id="127311at2"/>
<dbReference type="PROSITE" id="PS52016">
    <property type="entry name" value="TONB_DEPENDENT_REC_3"/>
    <property type="match status" value="1"/>
</dbReference>
<dbReference type="EMBL" id="AKGD01000004">
    <property type="protein sequence ID" value="EIT67832.1"/>
    <property type="molecule type" value="Genomic_DNA"/>
</dbReference>
<dbReference type="Proteomes" id="UP000003704">
    <property type="component" value="Unassembled WGS sequence"/>
</dbReference>
<evidence type="ECO:0000256" key="11">
    <source>
        <dbReference type="PROSITE-ProRule" id="PRU01360"/>
    </source>
</evidence>
<keyword evidence="9 11" id="KW-0472">Membrane</keyword>
<name>I7Z856_9GAMM</name>
<evidence type="ECO:0000259" key="14">
    <source>
        <dbReference type="Pfam" id="PF00593"/>
    </source>
</evidence>
<dbReference type="PANTHER" id="PTHR32552:SF81">
    <property type="entry name" value="TONB-DEPENDENT OUTER MEMBRANE RECEPTOR"/>
    <property type="match status" value="1"/>
</dbReference>
<dbReference type="Pfam" id="PF07715">
    <property type="entry name" value="Plug"/>
    <property type="match status" value="1"/>
</dbReference>
<comment type="caution">
    <text evidence="16">The sequence shown here is derived from an EMBL/GenBank/DDBJ whole genome shotgun (WGS) entry which is preliminary data.</text>
</comment>
<dbReference type="InterPro" id="IPR012910">
    <property type="entry name" value="Plug_dom"/>
</dbReference>
<accession>I7Z856</accession>
<dbReference type="InterPro" id="IPR000531">
    <property type="entry name" value="Beta-barrel_TonB"/>
</dbReference>
<evidence type="ECO:0000256" key="12">
    <source>
        <dbReference type="RuleBase" id="RU003357"/>
    </source>
</evidence>
<keyword evidence="6" id="KW-0408">Iron</keyword>
<evidence type="ECO:0000259" key="15">
    <source>
        <dbReference type="Pfam" id="PF07715"/>
    </source>
</evidence>
<comment type="similarity">
    <text evidence="11 12">Belongs to the TonB-dependent receptor family.</text>
</comment>
<evidence type="ECO:0000256" key="7">
    <source>
        <dbReference type="ARBA" id="ARBA00023065"/>
    </source>
</evidence>
<evidence type="ECO:0000256" key="4">
    <source>
        <dbReference type="ARBA" id="ARBA00022496"/>
    </source>
</evidence>
<evidence type="ECO:0000313" key="16">
    <source>
        <dbReference type="EMBL" id="EIT67832.1"/>
    </source>
</evidence>
<proteinExistence type="inferred from homology"/>
<evidence type="ECO:0000256" key="6">
    <source>
        <dbReference type="ARBA" id="ARBA00023004"/>
    </source>
</evidence>
<evidence type="ECO:0000256" key="8">
    <source>
        <dbReference type="ARBA" id="ARBA00023077"/>
    </source>
</evidence>